<evidence type="ECO:0000313" key="9">
    <source>
        <dbReference type="EMBL" id="GIQ61669.1"/>
    </source>
</evidence>
<dbReference type="PANTHER" id="PTHR30193:SF37">
    <property type="entry name" value="INNER MEMBRANE ABC TRANSPORTER PERMEASE PROTEIN YCJO"/>
    <property type="match status" value="1"/>
</dbReference>
<dbReference type="EMBL" id="BOVJ01000007">
    <property type="protein sequence ID" value="GIQ61669.1"/>
    <property type="molecule type" value="Genomic_DNA"/>
</dbReference>
<feature type="transmembrane region" description="Helical" evidence="7">
    <location>
        <begin position="26"/>
        <end position="44"/>
    </location>
</feature>
<gene>
    <name evidence="9" type="primary">ugpA</name>
    <name evidence="9" type="ORF">PACILC2_02370</name>
</gene>
<feature type="transmembrane region" description="Helical" evidence="7">
    <location>
        <begin position="277"/>
        <end position="298"/>
    </location>
</feature>
<evidence type="ECO:0000313" key="10">
    <source>
        <dbReference type="Proteomes" id="UP000680304"/>
    </source>
</evidence>
<sequence length="316" mass="36198">MTGTEGPGAATNIKRRPKAWEYMKDFAFALPALAMLLIFIYYPLVNSFYLSFTNWNMTRPNKEFIGLDNYEKLLTGDTFYKVLGITFTYTVFDVLLTLGIGLMLALLFNVTSRFFNFMRSVIFMPHYISMVIVSMVFLWIFNSQYGLMNELLKFLGLEPVDWLTNPKTALWVLIVVSVWKGVGFAMIIFIAGLRGIPLEYYEASSIDGASKWTQFRKITLPLLSPITLFLVVTNFISSMQVFQSVDVMTNGGPLESTKAMVYWIYEMAFAEFRTGRASALIIMFFIMIVLLTVLQMYVSRKKSITKGRFISKCLHP</sequence>
<organism evidence="9 10">
    <name type="scientific">Paenibacillus cisolokensis</name>
    <dbReference type="NCBI Taxonomy" id="1658519"/>
    <lineage>
        <taxon>Bacteria</taxon>
        <taxon>Bacillati</taxon>
        <taxon>Bacillota</taxon>
        <taxon>Bacilli</taxon>
        <taxon>Bacillales</taxon>
        <taxon>Paenibacillaceae</taxon>
        <taxon>Paenibacillus</taxon>
    </lineage>
</organism>
<accession>A0ABQ4N0I1</accession>
<dbReference type="Proteomes" id="UP000680304">
    <property type="component" value="Unassembled WGS sequence"/>
</dbReference>
<comment type="similarity">
    <text evidence="7">Belongs to the binding-protein-dependent transport system permease family.</text>
</comment>
<evidence type="ECO:0000256" key="5">
    <source>
        <dbReference type="ARBA" id="ARBA00022989"/>
    </source>
</evidence>
<comment type="subcellular location">
    <subcellularLocation>
        <location evidence="1 7">Cell membrane</location>
        <topology evidence="1 7">Multi-pass membrane protein</topology>
    </subcellularLocation>
</comment>
<keyword evidence="6 7" id="KW-0472">Membrane</keyword>
<name>A0ABQ4N0I1_9BACL</name>
<dbReference type="PANTHER" id="PTHR30193">
    <property type="entry name" value="ABC TRANSPORTER PERMEASE PROTEIN"/>
    <property type="match status" value="1"/>
</dbReference>
<evidence type="ECO:0000256" key="7">
    <source>
        <dbReference type="RuleBase" id="RU363032"/>
    </source>
</evidence>
<keyword evidence="10" id="KW-1185">Reference proteome</keyword>
<comment type="caution">
    <text evidence="9">The sequence shown here is derived from an EMBL/GenBank/DDBJ whole genome shotgun (WGS) entry which is preliminary data.</text>
</comment>
<evidence type="ECO:0000259" key="8">
    <source>
        <dbReference type="PROSITE" id="PS50928"/>
    </source>
</evidence>
<feature type="domain" description="ABC transmembrane type-1" evidence="8">
    <location>
        <begin position="83"/>
        <end position="295"/>
    </location>
</feature>
<evidence type="ECO:0000256" key="3">
    <source>
        <dbReference type="ARBA" id="ARBA00022475"/>
    </source>
</evidence>
<dbReference type="SUPFAM" id="SSF160964">
    <property type="entry name" value="MalF N-terminal region-like"/>
    <property type="match status" value="1"/>
</dbReference>
<feature type="transmembrane region" description="Helical" evidence="7">
    <location>
        <begin position="120"/>
        <end position="141"/>
    </location>
</feature>
<feature type="transmembrane region" description="Helical" evidence="7">
    <location>
        <begin position="82"/>
        <end position="108"/>
    </location>
</feature>
<dbReference type="InterPro" id="IPR035906">
    <property type="entry name" value="MetI-like_sf"/>
</dbReference>
<evidence type="ECO:0000256" key="1">
    <source>
        <dbReference type="ARBA" id="ARBA00004651"/>
    </source>
</evidence>
<dbReference type="InterPro" id="IPR051393">
    <property type="entry name" value="ABC_transporter_permease"/>
</dbReference>
<feature type="transmembrane region" description="Helical" evidence="7">
    <location>
        <begin position="169"/>
        <end position="193"/>
    </location>
</feature>
<keyword evidence="4 7" id="KW-0812">Transmembrane</keyword>
<dbReference type="SUPFAM" id="SSF161098">
    <property type="entry name" value="MetI-like"/>
    <property type="match status" value="1"/>
</dbReference>
<dbReference type="RefSeq" id="WP_213526907.1">
    <property type="nucleotide sequence ID" value="NZ_BOVJ01000007.1"/>
</dbReference>
<dbReference type="InterPro" id="IPR000515">
    <property type="entry name" value="MetI-like"/>
</dbReference>
<evidence type="ECO:0000256" key="6">
    <source>
        <dbReference type="ARBA" id="ARBA00023136"/>
    </source>
</evidence>
<dbReference type="CDD" id="cd06261">
    <property type="entry name" value="TM_PBP2"/>
    <property type="match status" value="1"/>
</dbReference>
<feature type="transmembrane region" description="Helical" evidence="7">
    <location>
        <begin position="220"/>
        <end position="242"/>
    </location>
</feature>
<keyword evidence="5 7" id="KW-1133">Transmembrane helix</keyword>
<evidence type="ECO:0000256" key="2">
    <source>
        <dbReference type="ARBA" id="ARBA00022448"/>
    </source>
</evidence>
<reference evidence="9 10" key="1">
    <citation type="submission" date="2021-04" db="EMBL/GenBank/DDBJ databases">
        <title>Draft genome sequence of Paenibacillus cisolokensis, LC2-13A.</title>
        <authorList>
            <person name="Uke A."/>
            <person name="Chhe C."/>
            <person name="Baramee S."/>
            <person name="Kosugi A."/>
        </authorList>
    </citation>
    <scope>NUCLEOTIDE SEQUENCE [LARGE SCALE GENOMIC DNA]</scope>
    <source>
        <strain evidence="9 10">LC2-13A</strain>
    </source>
</reference>
<dbReference type="Pfam" id="PF00528">
    <property type="entry name" value="BPD_transp_1"/>
    <property type="match status" value="1"/>
</dbReference>
<evidence type="ECO:0000256" key="4">
    <source>
        <dbReference type="ARBA" id="ARBA00022692"/>
    </source>
</evidence>
<dbReference type="PROSITE" id="PS50928">
    <property type="entry name" value="ABC_TM1"/>
    <property type="match status" value="1"/>
</dbReference>
<keyword evidence="3" id="KW-1003">Cell membrane</keyword>
<protein>
    <submittedName>
        <fullName evidence="9">Glycerol-3-phosphate ABC transporter permease</fullName>
    </submittedName>
</protein>
<proteinExistence type="inferred from homology"/>
<dbReference type="Gene3D" id="1.10.3720.10">
    <property type="entry name" value="MetI-like"/>
    <property type="match status" value="1"/>
</dbReference>
<keyword evidence="2 7" id="KW-0813">Transport</keyword>